<reference evidence="7 8" key="1">
    <citation type="journal article" date="2018" name="Front. Microbiol.">
        <title>Genome Sequencing of Streptomyces atratus SCSIOZH16 and Activation Production of Nocardamine via Metabolic Engineering.</title>
        <authorList>
            <person name="Li Y."/>
            <person name="Zhang C."/>
            <person name="Liu C."/>
            <person name="Ju J."/>
            <person name="Ma J."/>
        </authorList>
    </citation>
    <scope>NUCLEOTIDE SEQUENCE [LARGE SCALE GENOMIC DNA]</scope>
    <source>
        <strain evidence="7 8">SCSIO_ZH16</strain>
    </source>
</reference>
<dbReference type="SUPFAM" id="SSF49503">
    <property type="entry name" value="Cupredoxins"/>
    <property type="match status" value="2"/>
</dbReference>
<dbReference type="InterPro" id="IPR011706">
    <property type="entry name" value="Cu-oxidase_C"/>
</dbReference>
<evidence type="ECO:0000256" key="1">
    <source>
        <dbReference type="ARBA" id="ARBA00022723"/>
    </source>
</evidence>
<evidence type="ECO:0000313" key="8">
    <source>
        <dbReference type="Proteomes" id="UP000252698"/>
    </source>
</evidence>
<keyword evidence="1" id="KW-0479">Metal-binding</keyword>
<dbReference type="KEGG" id="sata:C5746_35590"/>
<name>A0A2Z5JLS9_STRAR</name>
<dbReference type="InterPro" id="IPR011707">
    <property type="entry name" value="Cu-oxidase-like_N"/>
</dbReference>
<feature type="domain" description="Plastocyanin-like" evidence="5">
    <location>
        <begin position="196"/>
        <end position="306"/>
    </location>
</feature>
<evidence type="ECO:0000256" key="4">
    <source>
        <dbReference type="SAM" id="MobiDB-lite"/>
    </source>
</evidence>
<protein>
    <submittedName>
        <fullName evidence="7">Copper oxidase</fullName>
    </submittedName>
</protein>
<feature type="compositionally biased region" description="Basic and acidic residues" evidence="4">
    <location>
        <begin position="390"/>
        <end position="404"/>
    </location>
</feature>
<sequence>MDRRSFNRRILVGGGVAAATGVTSLSLGTIEASSAEPPPKTAPAGGVVRHLKLYAEKLTDGRMGYGLEKGKASIPGPLIEINEGDTLHIEFENTMDVPASLHVHGVDYDIASDGTRLNKSIVEPGGTRTYTWRTHVPGRRKDGTWQPGSAGYWHYHDHVVGTDHGTGGIRKGLYGPVIVRRKGDILPDKTITIVFNDMTINNKAAHEAPDFEATVGDRLEVVMITHGDFYHTFHIHGHRWADNRTGLLTGPDDPSRVIDTKIVGPADSFGFQVIAGEHVGAGAWMYHCHVQSHSDTGMAGLLLVAKADGTVPGYDPHDMTTHEKPAQEKPAQEKPAQEKPAQEKPAQDKPAQDKPAQDKPAPDKTAPDKTAPDKTAPDKTASGDTVPGKTAKESAAHDPAAHGS</sequence>
<dbReference type="GO" id="GO:0016491">
    <property type="term" value="F:oxidoreductase activity"/>
    <property type="evidence" value="ECO:0007669"/>
    <property type="project" value="UniProtKB-KW"/>
</dbReference>
<dbReference type="Pfam" id="PF07732">
    <property type="entry name" value="Cu-oxidase_3"/>
    <property type="match status" value="1"/>
</dbReference>
<evidence type="ECO:0000313" key="7">
    <source>
        <dbReference type="EMBL" id="AXE81390.1"/>
    </source>
</evidence>
<evidence type="ECO:0000259" key="6">
    <source>
        <dbReference type="Pfam" id="PF07732"/>
    </source>
</evidence>
<feature type="compositionally biased region" description="Basic and acidic residues" evidence="4">
    <location>
        <begin position="315"/>
        <end position="377"/>
    </location>
</feature>
<dbReference type="Proteomes" id="UP000252698">
    <property type="component" value="Chromosome"/>
</dbReference>
<dbReference type="InterPro" id="IPR045087">
    <property type="entry name" value="Cu-oxidase_fam"/>
</dbReference>
<evidence type="ECO:0000256" key="3">
    <source>
        <dbReference type="ARBA" id="ARBA00023008"/>
    </source>
</evidence>
<organism evidence="7 8">
    <name type="scientific">Streptomyces atratus</name>
    <dbReference type="NCBI Taxonomy" id="1893"/>
    <lineage>
        <taxon>Bacteria</taxon>
        <taxon>Bacillati</taxon>
        <taxon>Actinomycetota</taxon>
        <taxon>Actinomycetes</taxon>
        <taxon>Kitasatosporales</taxon>
        <taxon>Streptomycetaceae</taxon>
        <taxon>Streptomyces</taxon>
    </lineage>
</organism>
<dbReference type="InterPro" id="IPR008972">
    <property type="entry name" value="Cupredoxin"/>
</dbReference>
<feature type="region of interest" description="Disordered" evidence="4">
    <location>
        <begin position="312"/>
        <end position="404"/>
    </location>
</feature>
<feature type="domain" description="Plastocyanin-like" evidence="6">
    <location>
        <begin position="73"/>
        <end position="182"/>
    </location>
</feature>
<dbReference type="PANTHER" id="PTHR11709">
    <property type="entry name" value="MULTI-COPPER OXIDASE"/>
    <property type="match status" value="1"/>
</dbReference>
<dbReference type="GO" id="GO:0005507">
    <property type="term" value="F:copper ion binding"/>
    <property type="evidence" value="ECO:0007669"/>
    <property type="project" value="InterPro"/>
</dbReference>
<dbReference type="PROSITE" id="PS00080">
    <property type="entry name" value="MULTICOPPER_OXIDASE2"/>
    <property type="match status" value="1"/>
</dbReference>
<dbReference type="Pfam" id="PF07731">
    <property type="entry name" value="Cu-oxidase_2"/>
    <property type="match status" value="1"/>
</dbReference>
<accession>A0A2Z5JLS9</accession>
<keyword evidence="3" id="KW-0186">Copper</keyword>
<dbReference type="PANTHER" id="PTHR11709:SF394">
    <property type="entry name" value="FI03373P-RELATED"/>
    <property type="match status" value="1"/>
</dbReference>
<dbReference type="Gene3D" id="2.60.40.420">
    <property type="entry name" value="Cupredoxins - blue copper proteins"/>
    <property type="match status" value="2"/>
</dbReference>
<dbReference type="InterPro" id="IPR002355">
    <property type="entry name" value="Cu_oxidase_Cu_BS"/>
</dbReference>
<dbReference type="AlphaFoldDB" id="A0A2Z5JLS9"/>
<evidence type="ECO:0000256" key="2">
    <source>
        <dbReference type="ARBA" id="ARBA00023002"/>
    </source>
</evidence>
<evidence type="ECO:0000259" key="5">
    <source>
        <dbReference type="Pfam" id="PF07731"/>
    </source>
</evidence>
<proteinExistence type="predicted"/>
<dbReference type="CDD" id="cd14449">
    <property type="entry name" value="CuRO_1_2DMCO_NIR_like_2"/>
    <property type="match status" value="1"/>
</dbReference>
<keyword evidence="2" id="KW-0560">Oxidoreductase</keyword>
<dbReference type="EMBL" id="CP027306">
    <property type="protein sequence ID" value="AXE81390.1"/>
    <property type="molecule type" value="Genomic_DNA"/>
</dbReference>
<gene>
    <name evidence="7" type="ORF">C5746_35590</name>
</gene>